<dbReference type="InterPro" id="IPR048503">
    <property type="entry name" value="NamZ_C"/>
</dbReference>
<feature type="domain" description="Peptidoglycan beta-N-acetylmuramidase NamZ N-terminal" evidence="1">
    <location>
        <begin position="22"/>
        <end position="219"/>
    </location>
</feature>
<name>A0AA45C4Z9_9BACT</name>
<dbReference type="Gene3D" id="3.40.50.12170">
    <property type="entry name" value="Uncharacterised protein PF07075, DUF1343"/>
    <property type="match status" value="1"/>
</dbReference>
<feature type="domain" description="Peptidoglycan beta-N-acetylmuramidase NamZ C-terminal" evidence="2">
    <location>
        <begin position="224"/>
        <end position="359"/>
    </location>
</feature>
<protein>
    <submittedName>
        <fullName evidence="3">Uncharacterized protein YbbC (DUF1343 family)</fullName>
    </submittedName>
</protein>
<keyword evidence="4" id="KW-1185">Reference proteome</keyword>
<dbReference type="RefSeq" id="WP_109606143.1">
    <property type="nucleotide sequence ID" value="NZ_QGGI01000022.1"/>
</dbReference>
<evidence type="ECO:0000313" key="3">
    <source>
        <dbReference type="EMBL" id="PWJ87683.1"/>
    </source>
</evidence>
<dbReference type="GO" id="GO:0033922">
    <property type="term" value="F:peptidoglycan beta-N-acetylmuramidase activity"/>
    <property type="evidence" value="ECO:0007669"/>
    <property type="project" value="InterPro"/>
</dbReference>
<dbReference type="PIRSF" id="PIRSF016719">
    <property type="entry name" value="UCP016719"/>
    <property type="match status" value="1"/>
</dbReference>
<organism evidence="3 4">
    <name type="scientific">Oceanotoga teriensis</name>
    <dbReference type="NCBI Taxonomy" id="515440"/>
    <lineage>
        <taxon>Bacteria</taxon>
        <taxon>Thermotogati</taxon>
        <taxon>Thermotogota</taxon>
        <taxon>Thermotogae</taxon>
        <taxon>Petrotogales</taxon>
        <taxon>Petrotogaceae</taxon>
        <taxon>Oceanotoga</taxon>
    </lineage>
</organism>
<dbReference type="InterPro" id="IPR048502">
    <property type="entry name" value="NamZ_N"/>
</dbReference>
<dbReference type="InterPro" id="IPR008302">
    <property type="entry name" value="NamZ"/>
</dbReference>
<reference evidence="3 4" key="1">
    <citation type="submission" date="2018-05" db="EMBL/GenBank/DDBJ databases">
        <title>Genomic Encyclopedia of Type Strains, Phase IV (KMG-IV): sequencing the most valuable type-strain genomes for metagenomic binning, comparative biology and taxonomic classification.</title>
        <authorList>
            <person name="Goeker M."/>
        </authorList>
    </citation>
    <scope>NUCLEOTIDE SEQUENCE [LARGE SCALE GENOMIC DNA]</scope>
    <source>
        <strain evidence="3 4">DSM 24906</strain>
    </source>
</reference>
<dbReference type="AlphaFoldDB" id="A0AA45C4Z9"/>
<dbReference type="Pfam" id="PF20732">
    <property type="entry name" value="NamZ_C"/>
    <property type="match status" value="1"/>
</dbReference>
<dbReference type="Pfam" id="PF07075">
    <property type="entry name" value="NamZ_N"/>
    <property type="match status" value="1"/>
</dbReference>
<dbReference type="Gene3D" id="3.90.1150.140">
    <property type="match status" value="1"/>
</dbReference>
<gene>
    <name evidence="3" type="ORF">C7380_1228</name>
</gene>
<evidence type="ECO:0000259" key="1">
    <source>
        <dbReference type="Pfam" id="PF07075"/>
    </source>
</evidence>
<evidence type="ECO:0000259" key="2">
    <source>
        <dbReference type="Pfam" id="PF20732"/>
    </source>
</evidence>
<comment type="caution">
    <text evidence="3">The sequence shown here is derived from an EMBL/GenBank/DDBJ whole genome shotgun (WGS) entry which is preliminary data.</text>
</comment>
<dbReference type="PANTHER" id="PTHR42915">
    <property type="entry name" value="HYPOTHETICAL 460 KDA PROTEIN IN FEUA-SIGW INTERGENIC REGION [PRECURSOR]"/>
    <property type="match status" value="1"/>
</dbReference>
<sequence length="366" mass="42901">MVMNGIDILEKENFKSLMNKKIGIITNFSFVNKNMEFMIDKMISNGVNIVKIFTPEHGLYGLPDGKEYDNEVHPKYNIPVISLYGDNKKPKKEYLEDIDLLVYDIQDVGLRFYTYIYTLAYCMISADENDKDFMILDRINPLGRKVYGGRMKDEYKSFVGDYELPLRYGLTCAETGLYYKKLLGLKLDLKIIKVEGWNGETFDKTDLMWNVPSPNLPDFESTIAYAGNCFFEATNISEGRGTTKPFTYIGAPWIDNDDLYEKLKENFKDLNIRKREFIPMFSKHKDILCHGVEFFPNDNDNFFEISLFIMNYLNKYDQYEINDRFKGLVGEISLKDIDHKEWNDQAKQFIEYTKDILIYEKGLELL</sequence>
<dbReference type="PANTHER" id="PTHR42915:SF1">
    <property type="entry name" value="PEPTIDOGLYCAN BETA-N-ACETYLMURAMIDASE NAMZ"/>
    <property type="match status" value="1"/>
</dbReference>
<dbReference type="Proteomes" id="UP000245921">
    <property type="component" value="Unassembled WGS sequence"/>
</dbReference>
<accession>A0AA45C4Z9</accession>
<dbReference type="EMBL" id="QGGI01000022">
    <property type="protein sequence ID" value="PWJ87683.1"/>
    <property type="molecule type" value="Genomic_DNA"/>
</dbReference>
<proteinExistence type="predicted"/>
<evidence type="ECO:0000313" key="4">
    <source>
        <dbReference type="Proteomes" id="UP000245921"/>
    </source>
</evidence>